<dbReference type="AlphaFoldDB" id="A0A5N7C5N5"/>
<evidence type="ECO:0000256" key="3">
    <source>
        <dbReference type="ARBA" id="ARBA00023002"/>
    </source>
</evidence>
<organism evidence="4">
    <name type="scientific">Petromyces alliaceus</name>
    <name type="common">Aspergillus alliaceus</name>
    <dbReference type="NCBI Taxonomy" id="209559"/>
    <lineage>
        <taxon>Eukaryota</taxon>
        <taxon>Fungi</taxon>
        <taxon>Dikarya</taxon>
        <taxon>Ascomycota</taxon>
        <taxon>Pezizomycotina</taxon>
        <taxon>Eurotiomycetes</taxon>
        <taxon>Eurotiomycetidae</taxon>
        <taxon>Eurotiales</taxon>
        <taxon>Aspergillaceae</taxon>
        <taxon>Aspergillus</taxon>
        <taxon>Aspergillus subgen. Circumdati</taxon>
    </lineage>
</organism>
<dbReference type="InterPro" id="IPR036291">
    <property type="entry name" value="NAD(P)-bd_dom_sf"/>
</dbReference>
<dbReference type="EMBL" id="ML735266">
    <property type="protein sequence ID" value="KAE8389410.1"/>
    <property type="molecule type" value="Genomic_DNA"/>
</dbReference>
<dbReference type="Proteomes" id="UP000326877">
    <property type="component" value="Unassembled WGS sequence"/>
</dbReference>
<evidence type="ECO:0000256" key="1">
    <source>
        <dbReference type="ARBA" id="ARBA00006484"/>
    </source>
</evidence>
<dbReference type="SUPFAM" id="SSF51735">
    <property type="entry name" value="NAD(P)-binding Rossmann-fold domains"/>
    <property type="match status" value="1"/>
</dbReference>
<accession>A0A5N7C5N5</accession>
<proteinExistence type="inferred from homology"/>
<dbReference type="Gene3D" id="3.40.50.720">
    <property type="entry name" value="NAD(P)-binding Rossmann-like Domain"/>
    <property type="match status" value="1"/>
</dbReference>
<dbReference type="OrthoDB" id="191139at2759"/>
<comment type="similarity">
    <text evidence="1">Belongs to the short-chain dehydrogenases/reductases (SDR) family.</text>
</comment>
<dbReference type="PRINTS" id="PR00081">
    <property type="entry name" value="GDHRDH"/>
</dbReference>
<evidence type="ECO:0000313" key="4">
    <source>
        <dbReference type="EMBL" id="KAE8389410.1"/>
    </source>
</evidence>
<protein>
    <recommendedName>
        <fullName evidence="5">Short-chain dehydrogenase</fullName>
    </recommendedName>
</protein>
<name>A0A5N7C5N5_PETAA</name>
<dbReference type="InterPro" id="IPR002347">
    <property type="entry name" value="SDR_fam"/>
</dbReference>
<dbReference type="Pfam" id="PF00106">
    <property type="entry name" value="adh_short"/>
    <property type="match status" value="1"/>
</dbReference>
<gene>
    <name evidence="4" type="ORF">BDV23DRAFT_194483</name>
</gene>
<reference evidence="4" key="1">
    <citation type="submission" date="2019-04" db="EMBL/GenBank/DDBJ databases">
        <title>Friends and foes A comparative genomics studyof 23 Aspergillus species from section Flavi.</title>
        <authorList>
            <consortium name="DOE Joint Genome Institute"/>
            <person name="Kjaerbolling I."/>
            <person name="Vesth T."/>
            <person name="Frisvad J.C."/>
            <person name="Nybo J.L."/>
            <person name="Theobald S."/>
            <person name="Kildgaard S."/>
            <person name="Isbrandt T."/>
            <person name="Kuo A."/>
            <person name="Sato A."/>
            <person name="Lyhne E.K."/>
            <person name="Kogle M.E."/>
            <person name="Wiebenga A."/>
            <person name="Kun R.S."/>
            <person name="Lubbers R.J."/>
            <person name="Makela M.R."/>
            <person name="Barry K."/>
            <person name="Chovatia M."/>
            <person name="Clum A."/>
            <person name="Daum C."/>
            <person name="Haridas S."/>
            <person name="He G."/>
            <person name="LaButti K."/>
            <person name="Lipzen A."/>
            <person name="Mondo S."/>
            <person name="Riley R."/>
            <person name="Salamov A."/>
            <person name="Simmons B.A."/>
            <person name="Magnuson J.K."/>
            <person name="Henrissat B."/>
            <person name="Mortensen U.H."/>
            <person name="Larsen T.O."/>
            <person name="Devries R.P."/>
            <person name="Grigoriev I.V."/>
            <person name="Machida M."/>
            <person name="Baker S.E."/>
            <person name="Andersen M.R."/>
        </authorList>
    </citation>
    <scope>NUCLEOTIDE SEQUENCE [LARGE SCALE GENOMIC DNA]</scope>
    <source>
        <strain evidence="4">IBT 14317</strain>
    </source>
</reference>
<sequence length="310" mass="34082">MGPFLSSPKPPLTGFNLGSQKGKTFIVTGATSGYGMHLVSILYQHGGNIYMAARNASKAKSVINDIKQRFPESDGQMHYLHLDLSDLSTIKHSAEQFLAKESQLHVLWNNAGVMIPPQGSQTAQGYELQLGTNVVGPFMFTKLLYPVLAQTAAASPANSVRVVWVSSSAARFAPNPAIDWSNLDYHIDERAWKKYARSKAENVLLAVELARRSKADGVRSLTLDPGAAITDLQRSMPWWMIALVKLIAQPAEVGAYTELYAGLQPDVDCSSTGTWIIPPGKVVAARKDLFDPATCERFWRWNEEQISGYL</sequence>
<dbReference type="PANTHER" id="PTHR24320">
    <property type="entry name" value="RETINOL DEHYDROGENASE"/>
    <property type="match status" value="1"/>
</dbReference>
<evidence type="ECO:0008006" key="5">
    <source>
        <dbReference type="Google" id="ProtNLM"/>
    </source>
</evidence>
<dbReference type="PANTHER" id="PTHR24320:SF236">
    <property type="entry name" value="SHORT-CHAIN DEHYDROGENASE-RELATED"/>
    <property type="match status" value="1"/>
</dbReference>
<keyword evidence="2" id="KW-0521">NADP</keyword>
<dbReference type="GO" id="GO:0016491">
    <property type="term" value="F:oxidoreductase activity"/>
    <property type="evidence" value="ECO:0007669"/>
    <property type="project" value="UniProtKB-KW"/>
</dbReference>
<evidence type="ECO:0000256" key="2">
    <source>
        <dbReference type="ARBA" id="ARBA00022857"/>
    </source>
</evidence>
<keyword evidence="3" id="KW-0560">Oxidoreductase</keyword>